<sequence>MQFKKENVVYNTDNVVLINQLKIDGFEEFEYKEPDKEPEKESEKSPPKSKKEPKNKEGE</sequence>
<evidence type="ECO:0000256" key="1">
    <source>
        <dbReference type="SAM" id="MobiDB-lite"/>
    </source>
</evidence>
<reference evidence="3" key="3">
    <citation type="submission" date="2020-01" db="EMBL/GenBank/DDBJ databases">
        <authorList>
            <consortium name="NCBI Pathogen Detection Project"/>
        </authorList>
    </citation>
    <scope>NUCLEOTIDE SEQUENCE</scope>
    <source>
        <strain evidence="3">CFIAFB20140010</strain>
    </source>
</reference>
<reference evidence="2 4" key="2">
    <citation type="submission" date="2019-11" db="EMBL/GenBank/DDBJ databases">
        <authorList>
            <person name="Ashton P.M."/>
            <person name="Dallman T."/>
            <person name="Nair S."/>
            <person name="De Pinna E."/>
            <person name="Peters T."/>
            <person name="Grant K."/>
        </authorList>
    </citation>
    <scope>NUCLEOTIDE SEQUENCE [LARGE SCALE GENOMIC DNA]</scope>
    <source>
        <strain evidence="2 4">833351</strain>
    </source>
</reference>
<dbReference type="EMBL" id="DAAHYZ010000010">
    <property type="protein sequence ID" value="HAB7722879.1"/>
    <property type="molecule type" value="Genomic_DNA"/>
</dbReference>
<protein>
    <submittedName>
        <fullName evidence="3">Uncharacterized protein</fullName>
    </submittedName>
</protein>
<feature type="region of interest" description="Disordered" evidence="1">
    <location>
        <begin position="29"/>
        <end position="59"/>
    </location>
</feature>
<name>A0A6Y7UN61_LISMN</name>
<gene>
    <name evidence="2" type="ORF">GI230_14830</name>
    <name evidence="3" type="ORF">GYP27_12895</name>
</gene>
<evidence type="ECO:0000313" key="4">
    <source>
        <dbReference type="Proteomes" id="UP000458487"/>
    </source>
</evidence>
<proteinExistence type="predicted"/>
<dbReference type="Proteomes" id="UP000840569">
    <property type="component" value="Unassembled WGS sequence"/>
</dbReference>
<evidence type="ECO:0000313" key="3">
    <source>
        <dbReference type="EMBL" id="HAB7722879.1"/>
    </source>
</evidence>
<accession>A0A6Y7UN61</accession>
<dbReference type="EMBL" id="AANDQG010000013">
    <property type="protein sequence ID" value="EDN9630868.1"/>
    <property type="molecule type" value="Genomic_DNA"/>
</dbReference>
<dbReference type="RefSeq" id="WP_061108060.1">
    <property type="nucleotide sequence ID" value="NZ_CP168821.1"/>
</dbReference>
<comment type="caution">
    <text evidence="3">The sequence shown here is derived from an EMBL/GenBank/DDBJ whole genome shotgun (WGS) entry which is preliminary data.</text>
</comment>
<reference evidence="3" key="1">
    <citation type="journal article" date="2018" name="Genome Biol.">
        <title>SKESA: strategic k-mer extension for scrupulous assemblies.</title>
        <authorList>
            <person name="Souvorov A."/>
            <person name="Agarwala R."/>
            <person name="Lipman D.J."/>
        </authorList>
    </citation>
    <scope>NUCLEOTIDE SEQUENCE [LARGE SCALE GENOMIC DNA]</scope>
    <source>
        <strain evidence="3">CFIAFB20140010</strain>
    </source>
</reference>
<dbReference type="AlphaFoldDB" id="A0A6Y7UN61"/>
<evidence type="ECO:0000313" key="2">
    <source>
        <dbReference type="EMBL" id="EDN9630868.1"/>
    </source>
</evidence>
<organism evidence="3">
    <name type="scientific">Listeria monocytogenes</name>
    <dbReference type="NCBI Taxonomy" id="1639"/>
    <lineage>
        <taxon>Bacteria</taxon>
        <taxon>Bacillati</taxon>
        <taxon>Bacillota</taxon>
        <taxon>Bacilli</taxon>
        <taxon>Bacillales</taxon>
        <taxon>Listeriaceae</taxon>
        <taxon>Listeria</taxon>
    </lineage>
</organism>
<dbReference type="Proteomes" id="UP000458487">
    <property type="component" value="Unassembled WGS sequence"/>
</dbReference>